<dbReference type="AlphaFoldDB" id="H3ACV0"/>
<dbReference type="STRING" id="7897.ENSLACP00000007471"/>
<keyword evidence="2 5" id="KW-0812">Transmembrane</keyword>
<comment type="subcellular location">
    <subcellularLocation>
        <location evidence="1">Membrane</location>
        <topology evidence="1">Multi-pass membrane protein</topology>
    </subcellularLocation>
</comment>
<keyword evidence="4 5" id="KW-0472">Membrane</keyword>
<proteinExistence type="predicted"/>
<dbReference type="InParanoid" id="H3ACV0"/>
<dbReference type="EMBL" id="AFYH01197060">
    <property type="status" value="NOT_ANNOTATED_CDS"/>
    <property type="molecule type" value="Genomic_DNA"/>
</dbReference>
<keyword evidence="7" id="KW-1185">Reference proteome</keyword>
<evidence type="ECO:0000256" key="4">
    <source>
        <dbReference type="ARBA" id="ARBA00023136"/>
    </source>
</evidence>
<organism evidence="6 7">
    <name type="scientific">Latimeria chalumnae</name>
    <name type="common">Coelacanth</name>
    <dbReference type="NCBI Taxonomy" id="7897"/>
    <lineage>
        <taxon>Eukaryota</taxon>
        <taxon>Metazoa</taxon>
        <taxon>Chordata</taxon>
        <taxon>Craniata</taxon>
        <taxon>Vertebrata</taxon>
        <taxon>Euteleostomi</taxon>
        <taxon>Coelacanthiformes</taxon>
        <taxon>Coelacanthidae</taxon>
        <taxon>Latimeria</taxon>
    </lineage>
</organism>
<evidence type="ECO:0000313" key="6">
    <source>
        <dbReference type="Ensembl" id="ENSLACP00000007471.1"/>
    </source>
</evidence>
<reference evidence="6" key="2">
    <citation type="submission" date="2025-08" db="UniProtKB">
        <authorList>
            <consortium name="Ensembl"/>
        </authorList>
    </citation>
    <scope>IDENTIFICATION</scope>
</reference>
<evidence type="ECO:0000256" key="5">
    <source>
        <dbReference type="SAM" id="Phobius"/>
    </source>
</evidence>
<feature type="transmembrane region" description="Helical" evidence="5">
    <location>
        <begin position="101"/>
        <end position="122"/>
    </location>
</feature>
<accession>H3ACV0</accession>
<dbReference type="PANTHER" id="PTHR12489">
    <property type="entry name" value="LIPOMA HMGIC FUSION PARTNER-LIKE PROTEIN"/>
    <property type="match status" value="1"/>
</dbReference>
<reference evidence="7" key="1">
    <citation type="submission" date="2011-08" db="EMBL/GenBank/DDBJ databases">
        <title>The draft genome of Latimeria chalumnae.</title>
        <authorList>
            <person name="Di Palma F."/>
            <person name="Alfoldi J."/>
            <person name="Johnson J."/>
            <person name="Berlin A."/>
            <person name="Gnerre S."/>
            <person name="Jaffe D."/>
            <person name="MacCallum I."/>
            <person name="Young S."/>
            <person name="Walker B.J."/>
            <person name="Lander E."/>
            <person name="Lindblad-Toh K."/>
        </authorList>
    </citation>
    <scope>NUCLEOTIDE SEQUENCE [LARGE SCALE GENOMIC DNA]</scope>
    <source>
        <strain evidence="7">Wild caught</strain>
    </source>
</reference>
<evidence type="ECO:0000256" key="3">
    <source>
        <dbReference type="ARBA" id="ARBA00022989"/>
    </source>
</evidence>
<dbReference type="PANTHER" id="PTHR12489:SF17">
    <property type="entry name" value="LHFPL TETRASPAN SUBFAMILY MEMBER 4B"/>
    <property type="match status" value="1"/>
</dbReference>
<sequence>GEEEGLFVTAMLASQEVAKLYQTEFIRNARAVGVLWAVCTLCFAIIEVVVLIQPAWQQRPPANVRDSGYFGLFEVCVETDWAPECQGSPAKLIPIPAFKTAAVFVCMSLALVLTTIGCFVLFRFCNAATVYKICAWKWLIAASCLALGCLTFPGGWHTWEVRVLCGLQAGSYRLGDCSLHWAYILAILGVLDSLILATLAFVLGNRQDALLPD</sequence>
<name>H3ACV0_LATCH</name>
<dbReference type="GO" id="GO:0005886">
    <property type="term" value="C:plasma membrane"/>
    <property type="evidence" value="ECO:0007669"/>
    <property type="project" value="TreeGrafter"/>
</dbReference>
<dbReference type="Pfam" id="PF10242">
    <property type="entry name" value="L_HMGIC_fpl"/>
    <property type="match status" value="1"/>
</dbReference>
<feature type="transmembrane region" description="Helical" evidence="5">
    <location>
        <begin position="181"/>
        <end position="203"/>
    </location>
</feature>
<evidence type="ECO:0000256" key="1">
    <source>
        <dbReference type="ARBA" id="ARBA00004141"/>
    </source>
</evidence>
<dbReference type="GeneTree" id="ENSGT00990000203541"/>
<feature type="transmembrane region" description="Helical" evidence="5">
    <location>
        <begin position="134"/>
        <end position="154"/>
    </location>
</feature>
<dbReference type="OMA" id="WICTTDV"/>
<keyword evidence="3 5" id="KW-1133">Transmembrane helix</keyword>
<dbReference type="EMBL" id="AFYH01197059">
    <property type="status" value="NOT_ANNOTATED_CDS"/>
    <property type="molecule type" value="Genomic_DNA"/>
</dbReference>
<dbReference type="GO" id="GO:0007605">
    <property type="term" value="P:sensory perception of sound"/>
    <property type="evidence" value="ECO:0007669"/>
    <property type="project" value="TreeGrafter"/>
</dbReference>
<dbReference type="HOGENOM" id="CLU_084868_1_2_1"/>
<evidence type="ECO:0000256" key="2">
    <source>
        <dbReference type="ARBA" id="ARBA00022692"/>
    </source>
</evidence>
<dbReference type="eggNOG" id="KOG4026">
    <property type="taxonomic scope" value="Eukaryota"/>
</dbReference>
<reference evidence="6" key="3">
    <citation type="submission" date="2025-09" db="UniProtKB">
        <authorList>
            <consortium name="Ensembl"/>
        </authorList>
    </citation>
    <scope>IDENTIFICATION</scope>
</reference>
<dbReference type="Ensembl" id="ENSLACT00000007533.1">
    <property type="protein sequence ID" value="ENSLACP00000007471.1"/>
    <property type="gene ID" value="ENSLACG00000006622.1"/>
</dbReference>
<evidence type="ECO:0000313" key="7">
    <source>
        <dbReference type="Proteomes" id="UP000008672"/>
    </source>
</evidence>
<dbReference type="InterPro" id="IPR019372">
    <property type="entry name" value="LHFPL"/>
</dbReference>
<dbReference type="Proteomes" id="UP000008672">
    <property type="component" value="Unassembled WGS sequence"/>
</dbReference>
<protein>
    <submittedName>
        <fullName evidence="6">LHFPL tetraspan subfamily member 4b</fullName>
    </submittedName>
</protein>
<feature type="transmembrane region" description="Helical" evidence="5">
    <location>
        <begin position="34"/>
        <end position="56"/>
    </location>
</feature>